<dbReference type="HAMAP" id="MF_00969">
    <property type="entry name" value="TRCF"/>
    <property type="match status" value="1"/>
</dbReference>
<evidence type="ECO:0000256" key="2">
    <source>
        <dbReference type="ARBA" id="ARBA00022490"/>
    </source>
</evidence>
<dbReference type="GO" id="GO:0005524">
    <property type="term" value="F:ATP binding"/>
    <property type="evidence" value="ECO:0007669"/>
    <property type="project" value="UniProtKB-UniRule"/>
</dbReference>
<dbReference type="Pfam" id="PF03461">
    <property type="entry name" value="TRCF"/>
    <property type="match status" value="1"/>
</dbReference>
<keyword evidence="3 13" id="KW-0547">Nucleotide-binding</keyword>
<dbReference type="EC" id="3.6.4.-" evidence="13"/>
<comment type="subcellular location">
    <subcellularLocation>
        <location evidence="1 13">Cytoplasm</location>
    </subcellularLocation>
</comment>
<evidence type="ECO:0000259" key="14">
    <source>
        <dbReference type="PROSITE" id="PS51192"/>
    </source>
</evidence>
<dbReference type="AlphaFoldDB" id="A0A3P3XFV3"/>
<dbReference type="InterPro" id="IPR001650">
    <property type="entry name" value="Helicase_C-like"/>
</dbReference>
<dbReference type="CDD" id="cd17991">
    <property type="entry name" value="DEXHc_TRCF"/>
    <property type="match status" value="1"/>
</dbReference>
<comment type="similarity">
    <text evidence="10 13">In the N-terminal section; belongs to the UvrB family.</text>
</comment>
<dbReference type="PANTHER" id="PTHR47964:SF1">
    <property type="entry name" value="ATP-DEPENDENT DNA HELICASE HOMOLOG RECG, CHLOROPLASTIC"/>
    <property type="match status" value="1"/>
</dbReference>
<evidence type="ECO:0000256" key="13">
    <source>
        <dbReference type="HAMAP-Rule" id="MF_00969"/>
    </source>
</evidence>
<evidence type="ECO:0000313" key="16">
    <source>
        <dbReference type="EMBL" id="SLM10119.1"/>
    </source>
</evidence>
<sequence length="1131" mass="128456">MKVHTLQALFDRISRNAALKEIRVHLELGRLPLHLQNSENSALAMSLALLSRQTKRRFIVVLPSDQETEEFAQDLALTDAKVLNFPSWPGAPYRAIPVRSRIFSERTSALAKLAENDFEIMVVSARTLAIAVPPKSYMLAHTLKLEERQLFDPTKISERLAEFGYLRVPSVSLPGEYALRGEVLDFSMPGEETAIRVHFDFDRIEKITRFDPATQSGHERIQQIILRPLKEVIWDTSTIARLKEKAVELARTDARMEQIIEALASGQEIQGEEFWFPFAFDSMHSIVDYADDHTVFVFVARERIDALAENIRKEYASMYRLALREMLVPPPDHLIQNLDSLISSISRALFCYALKGVDESSSRIALGAEPPRSYFGNIRLFREELAGFEKDGYQTWIFASSEPQAERIASLIQDDSILIVHGPISSGFIFPELRLRAVSEHELFGRRKHVPRSLGKTKSAAIESFIELSPGDYVVHVNYGIGRFSGIERLTVLGLERDYIRIDYAGEEKVFVPIEQANLVQRYIGNEGEAPHLDSLGSRAWENRKRRVRKSVEELAERLIRIYARRKAAKGFAFPPDTDWQMQFEATFPFEETEDQIRCIEEVKRDMESPKPMDRLVCGDVGFGKTEIAMRACFKAITAGKQVAFLAPTTILAEQHYENFLERVGEFPVRVELLSRLIDKKNQMKILKGLADGSIDMVIGTHRILQKDVRFKDLGLLVIDEEQRFGVKDKERLKEMKAGVDCLTLTATPIPRTLHMSLLKIRDMSVLQTPPMERQSIQTFVEEFSPELVARAIRNEIARGGQIFYLHNRIETLPEVEQFIRQLVPEALVESAHGQIDPRDLESIMHRFIHGAFHVLVSTTIIENGIDIPNVNTIIIDRADNYGVSQLYQLKGRVGRSDRQAYAYLLYPDKRALSELAMKRLQIISDFTELGSGFKIALKDLEVRGAGNLLGREQSGDIYAVGFDLYLKLLDEAVSRLSGVEGEEEEPYLELEYSGFIPDSYISVPMIKMEIYKRIASVSNQDEIDSLHMDLEERFGPIPEEALSLLALAEMRVLCRKLAISSLRERNGLVTVEFSKVSKISVEKILRLIRESSGAIRLSPDKPNAIQIQTKAIGLKEKSAYLKERLSFLAG</sequence>
<keyword evidence="7 13" id="KW-0067">ATP-binding</keyword>
<evidence type="ECO:0000256" key="11">
    <source>
        <dbReference type="ARBA" id="ARBA00061399"/>
    </source>
</evidence>
<dbReference type="Gene3D" id="3.90.1150.50">
    <property type="entry name" value="Transcription-repair-coupling factor, D7 domain"/>
    <property type="match status" value="1"/>
</dbReference>
<dbReference type="Pfam" id="PF00270">
    <property type="entry name" value="DEAD"/>
    <property type="match status" value="1"/>
</dbReference>
<dbReference type="EMBL" id="FWDM01000003">
    <property type="protein sequence ID" value="SLM10119.1"/>
    <property type="molecule type" value="Genomic_DNA"/>
</dbReference>
<dbReference type="InterPro" id="IPR004576">
    <property type="entry name" value="Mfd"/>
</dbReference>
<evidence type="ECO:0000256" key="9">
    <source>
        <dbReference type="ARBA" id="ARBA00023204"/>
    </source>
</evidence>
<dbReference type="InterPro" id="IPR037235">
    <property type="entry name" value="TRCF-like_C_D7"/>
</dbReference>
<dbReference type="Pfam" id="PF17757">
    <property type="entry name" value="UvrB_inter"/>
    <property type="match status" value="1"/>
</dbReference>
<dbReference type="InterPro" id="IPR014001">
    <property type="entry name" value="Helicase_ATP-bd"/>
</dbReference>
<keyword evidence="5 13" id="KW-0378">Hydrolase</keyword>
<dbReference type="GO" id="GO:0005737">
    <property type="term" value="C:cytoplasm"/>
    <property type="evidence" value="ECO:0007669"/>
    <property type="project" value="UniProtKB-SubCell"/>
</dbReference>
<dbReference type="GO" id="GO:0003678">
    <property type="term" value="F:DNA helicase activity"/>
    <property type="evidence" value="ECO:0007669"/>
    <property type="project" value="TreeGrafter"/>
</dbReference>
<dbReference type="InterPro" id="IPR047112">
    <property type="entry name" value="RecG/Mfd"/>
</dbReference>
<accession>A0A3P3XFV3</accession>
<evidence type="ECO:0000256" key="4">
    <source>
        <dbReference type="ARBA" id="ARBA00022763"/>
    </source>
</evidence>
<dbReference type="Gene3D" id="2.40.10.170">
    <property type="match status" value="1"/>
</dbReference>
<evidence type="ECO:0000256" key="8">
    <source>
        <dbReference type="ARBA" id="ARBA00023125"/>
    </source>
</evidence>
<dbReference type="GO" id="GO:0016787">
    <property type="term" value="F:hydrolase activity"/>
    <property type="evidence" value="ECO:0007669"/>
    <property type="project" value="UniProtKB-KW"/>
</dbReference>
<dbReference type="SMART" id="SM01058">
    <property type="entry name" value="CarD_TRCF"/>
    <property type="match status" value="1"/>
</dbReference>
<dbReference type="NCBIfam" id="TIGR00580">
    <property type="entry name" value="mfd"/>
    <property type="match status" value="1"/>
</dbReference>
<dbReference type="InterPro" id="IPR005118">
    <property type="entry name" value="TRCF_C"/>
</dbReference>
<dbReference type="SUPFAM" id="SSF52540">
    <property type="entry name" value="P-loop containing nucleoside triphosphate hydrolases"/>
    <property type="match status" value="4"/>
</dbReference>
<dbReference type="InterPro" id="IPR011545">
    <property type="entry name" value="DEAD/DEAH_box_helicase_dom"/>
</dbReference>
<keyword evidence="8 13" id="KW-0238">DNA-binding</keyword>
<dbReference type="SUPFAM" id="SSF141259">
    <property type="entry name" value="CarD-like"/>
    <property type="match status" value="1"/>
</dbReference>
<dbReference type="InterPro" id="IPR003711">
    <property type="entry name" value="CarD-like/TRCF_RID"/>
</dbReference>
<evidence type="ECO:0000256" key="6">
    <source>
        <dbReference type="ARBA" id="ARBA00022806"/>
    </source>
</evidence>
<feature type="domain" description="Helicase ATP-binding" evidence="14">
    <location>
        <begin position="606"/>
        <end position="767"/>
    </location>
</feature>
<evidence type="ECO:0000256" key="10">
    <source>
        <dbReference type="ARBA" id="ARBA00061104"/>
    </source>
</evidence>
<dbReference type="SMART" id="SM00982">
    <property type="entry name" value="TRCF"/>
    <property type="match status" value="1"/>
</dbReference>
<gene>
    <name evidence="13 16" type="primary">mfd</name>
    <name evidence="16" type="ORF">SPIROBIBN47_110044</name>
</gene>
<feature type="domain" description="Helicase C-terminal" evidence="15">
    <location>
        <begin position="776"/>
        <end position="942"/>
    </location>
</feature>
<reference evidence="16" key="1">
    <citation type="submission" date="2017-02" db="EMBL/GenBank/DDBJ databases">
        <authorList>
            <person name="Regsiter A."/>
            <person name="William W."/>
        </authorList>
    </citation>
    <scope>NUCLEOTIDE SEQUENCE</scope>
    <source>
        <strain evidence="16">Bib</strain>
    </source>
</reference>
<dbReference type="SUPFAM" id="SSF143517">
    <property type="entry name" value="TRCF domain-like"/>
    <property type="match status" value="1"/>
</dbReference>
<keyword evidence="4 13" id="KW-0227">DNA damage</keyword>
<dbReference type="Pfam" id="PF00271">
    <property type="entry name" value="Helicase_C"/>
    <property type="match status" value="1"/>
</dbReference>
<evidence type="ECO:0000256" key="5">
    <source>
        <dbReference type="ARBA" id="ARBA00022801"/>
    </source>
</evidence>
<comment type="function">
    <text evidence="13">Couples transcription and DNA repair by recognizing RNA polymerase (RNAP) stalled at DNA lesions. Mediates ATP-dependent release of RNAP and its truncated transcript from the DNA, and recruitment of nucleotide excision repair machinery to the damaged site.</text>
</comment>
<dbReference type="SMART" id="SM00487">
    <property type="entry name" value="DEXDc"/>
    <property type="match status" value="1"/>
</dbReference>
<evidence type="ECO:0000259" key="15">
    <source>
        <dbReference type="PROSITE" id="PS51194"/>
    </source>
</evidence>
<dbReference type="Gene3D" id="3.40.50.11180">
    <property type="match status" value="1"/>
</dbReference>
<dbReference type="GO" id="GO:0006355">
    <property type="term" value="P:regulation of DNA-templated transcription"/>
    <property type="evidence" value="ECO:0007669"/>
    <property type="project" value="UniProtKB-UniRule"/>
</dbReference>
<dbReference type="PANTHER" id="PTHR47964">
    <property type="entry name" value="ATP-DEPENDENT DNA HELICASE HOMOLOG RECG, CHLOROPLASTIC"/>
    <property type="match status" value="1"/>
</dbReference>
<dbReference type="Gene3D" id="3.40.50.300">
    <property type="entry name" value="P-loop containing nucleotide triphosphate hydrolases"/>
    <property type="match status" value="2"/>
</dbReference>
<evidence type="ECO:0000256" key="1">
    <source>
        <dbReference type="ARBA" id="ARBA00004496"/>
    </source>
</evidence>
<dbReference type="GO" id="GO:0003684">
    <property type="term" value="F:damaged DNA binding"/>
    <property type="evidence" value="ECO:0007669"/>
    <property type="project" value="InterPro"/>
</dbReference>
<dbReference type="PROSITE" id="PS51194">
    <property type="entry name" value="HELICASE_CTER"/>
    <property type="match status" value="1"/>
</dbReference>
<dbReference type="InterPro" id="IPR041471">
    <property type="entry name" value="UvrB_inter"/>
</dbReference>
<keyword evidence="2 13" id="KW-0963">Cytoplasm</keyword>
<dbReference type="InterPro" id="IPR027417">
    <property type="entry name" value="P-loop_NTPase"/>
</dbReference>
<dbReference type="Pfam" id="PF02559">
    <property type="entry name" value="CarD_TRCF_RID"/>
    <property type="match status" value="1"/>
</dbReference>
<dbReference type="GO" id="GO:0000716">
    <property type="term" value="P:transcription-coupled nucleotide-excision repair, DNA damage recognition"/>
    <property type="evidence" value="ECO:0007669"/>
    <property type="project" value="UniProtKB-UniRule"/>
</dbReference>
<dbReference type="PROSITE" id="PS51192">
    <property type="entry name" value="HELICASE_ATP_BIND_1"/>
    <property type="match status" value="1"/>
</dbReference>
<dbReference type="Gene3D" id="3.30.2060.10">
    <property type="entry name" value="Penicillin-binding protein 1b domain"/>
    <property type="match status" value="1"/>
</dbReference>
<evidence type="ECO:0000256" key="12">
    <source>
        <dbReference type="ARBA" id="ARBA00070128"/>
    </source>
</evidence>
<proteinExistence type="inferred from homology"/>
<name>A0A3P3XFV3_9SPIR</name>
<evidence type="ECO:0000256" key="7">
    <source>
        <dbReference type="ARBA" id="ARBA00022840"/>
    </source>
</evidence>
<keyword evidence="9 13" id="KW-0234">DNA repair</keyword>
<evidence type="ECO:0000256" key="3">
    <source>
        <dbReference type="ARBA" id="ARBA00022741"/>
    </source>
</evidence>
<keyword evidence="6" id="KW-0347">Helicase</keyword>
<organism evidence="16">
    <name type="scientific">uncultured spirochete</name>
    <dbReference type="NCBI Taxonomy" id="156406"/>
    <lineage>
        <taxon>Bacteria</taxon>
        <taxon>Pseudomonadati</taxon>
        <taxon>Spirochaetota</taxon>
        <taxon>Spirochaetia</taxon>
        <taxon>Spirochaetales</taxon>
        <taxon>environmental samples</taxon>
    </lineage>
</organism>
<dbReference type="FunFam" id="3.40.50.300:FF:000546">
    <property type="entry name" value="Transcription-repair-coupling factor"/>
    <property type="match status" value="1"/>
</dbReference>
<dbReference type="InterPro" id="IPR036101">
    <property type="entry name" value="CarD-like/TRCF_RID_sf"/>
</dbReference>
<comment type="similarity">
    <text evidence="11 13">In the C-terminal section; belongs to the helicase family. RecG subfamily.</text>
</comment>
<dbReference type="SMART" id="SM00490">
    <property type="entry name" value="HELICc"/>
    <property type="match status" value="1"/>
</dbReference>
<protein>
    <recommendedName>
        <fullName evidence="12 13">Transcription-repair-coupling factor</fullName>
        <shortName evidence="13">TRCF</shortName>
        <ecNumber evidence="13">3.6.4.-</ecNumber>
    </recommendedName>
</protein>